<protein>
    <submittedName>
        <fullName evidence="1">Uncharacterized protein</fullName>
    </submittedName>
</protein>
<proteinExistence type="predicted"/>
<reference evidence="1 2" key="1">
    <citation type="journal article" date="2018" name="Elife">
        <title>Discovery and characterization of a prevalent human gut bacterial enzyme sufficient for the inactivation of a family of plant toxins.</title>
        <authorList>
            <person name="Koppel N."/>
            <person name="Bisanz J.E."/>
            <person name="Pandelia M.E."/>
            <person name="Turnbaugh P.J."/>
            <person name="Balskus E.P."/>
        </authorList>
    </citation>
    <scope>NUCLEOTIDE SEQUENCE [LARGE SCALE GENOMIC DNA]</scope>
    <source>
        <strain evidence="1 2">OB21 GAM 11</strain>
    </source>
</reference>
<dbReference type="Proteomes" id="UP000253805">
    <property type="component" value="Unassembled WGS sequence"/>
</dbReference>
<comment type="caution">
    <text evidence="1">The sequence shown here is derived from an EMBL/GenBank/DDBJ whole genome shotgun (WGS) entry which is preliminary data.</text>
</comment>
<gene>
    <name evidence="1" type="ORF">C1850_11215</name>
</gene>
<sequence length="65" mass="7298">MADYQQSLLESAELLEDMAGKLRPSQMAAFVLSLSATVSNECNVRQKNVLKDLDKLTKEREVQRG</sequence>
<evidence type="ECO:0000313" key="1">
    <source>
        <dbReference type="EMBL" id="RDC41291.1"/>
    </source>
</evidence>
<dbReference type="RefSeq" id="WP_114549739.1">
    <property type="nucleotide sequence ID" value="NZ_PPUT01000045.1"/>
</dbReference>
<evidence type="ECO:0000313" key="2">
    <source>
        <dbReference type="Proteomes" id="UP000253805"/>
    </source>
</evidence>
<dbReference type="AlphaFoldDB" id="A0A369NV33"/>
<dbReference type="EMBL" id="PPUT01000045">
    <property type="protein sequence ID" value="RDC41291.1"/>
    <property type="molecule type" value="Genomic_DNA"/>
</dbReference>
<name>A0A369NV33_9ACTN</name>
<accession>A0A369NV33</accession>
<organism evidence="1 2">
    <name type="scientific">Adlercreutzia equolifaciens subsp. celatus</name>
    <dbReference type="NCBI Taxonomy" id="394340"/>
    <lineage>
        <taxon>Bacteria</taxon>
        <taxon>Bacillati</taxon>
        <taxon>Actinomycetota</taxon>
        <taxon>Coriobacteriia</taxon>
        <taxon>Eggerthellales</taxon>
        <taxon>Eggerthellaceae</taxon>
        <taxon>Adlercreutzia</taxon>
    </lineage>
</organism>